<organism evidence="1 2">
    <name type="scientific">Pelomicrobium methylotrophicum</name>
    <dbReference type="NCBI Taxonomy" id="2602750"/>
    <lineage>
        <taxon>Bacteria</taxon>
        <taxon>Pseudomonadati</taxon>
        <taxon>Pseudomonadota</taxon>
        <taxon>Hydrogenophilia</taxon>
        <taxon>Hydrogenophilia incertae sedis</taxon>
        <taxon>Pelomicrobium</taxon>
    </lineage>
</organism>
<dbReference type="Pfam" id="PF12279">
    <property type="entry name" value="DUF3619"/>
    <property type="match status" value="1"/>
</dbReference>
<name>A0A5C7EUY5_9PROT</name>
<gene>
    <name evidence="1" type="ORF">FR698_07535</name>
</gene>
<dbReference type="EMBL" id="VPFL01000008">
    <property type="protein sequence ID" value="TXF12090.1"/>
    <property type="molecule type" value="Genomic_DNA"/>
</dbReference>
<dbReference type="Proteomes" id="UP000321201">
    <property type="component" value="Unassembled WGS sequence"/>
</dbReference>
<sequence length="153" mass="16706">MLGGQREDPLLPGHPCACGLASVQGHRIMNEERFAKKICAALNGGLKELDSALVGRIEQARRRALARHRVLEPAGDLVGAGRGGRLEGGPPFPSRWWWSAGALVLVLASVAFWSHRQDMLEPAEVDAALLSGDLPVRAYIDPQFHAWLKRSEQ</sequence>
<dbReference type="AlphaFoldDB" id="A0A5C7EUY5"/>
<accession>A0A5C7EUY5</accession>
<reference evidence="1 2" key="1">
    <citation type="submission" date="2019-08" db="EMBL/GenBank/DDBJ databases">
        <title>Pelomicrobium methylotrophicum gen. nov., sp. nov. a moderately thermophilic, facultatively anaerobic, lithoautotrophic and methylotrophic bacterium isolated from a terrestrial mud volcano.</title>
        <authorList>
            <person name="Slobodkina G.B."/>
            <person name="Merkel A.Y."/>
            <person name="Slobodkin A.I."/>
        </authorList>
    </citation>
    <scope>NUCLEOTIDE SEQUENCE [LARGE SCALE GENOMIC DNA]</scope>
    <source>
        <strain evidence="1 2">SM250</strain>
    </source>
</reference>
<dbReference type="OrthoDB" id="8562153at2"/>
<keyword evidence="2" id="KW-1185">Reference proteome</keyword>
<evidence type="ECO:0000313" key="2">
    <source>
        <dbReference type="Proteomes" id="UP000321201"/>
    </source>
</evidence>
<dbReference type="InterPro" id="IPR022064">
    <property type="entry name" value="DUF3619"/>
</dbReference>
<evidence type="ECO:0000313" key="1">
    <source>
        <dbReference type="EMBL" id="TXF12090.1"/>
    </source>
</evidence>
<dbReference type="InParanoid" id="A0A5C7EUY5"/>
<proteinExistence type="predicted"/>
<protein>
    <submittedName>
        <fullName evidence="1">DUF3619 family protein</fullName>
    </submittedName>
</protein>
<comment type="caution">
    <text evidence="1">The sequence shown here is derived from an EMBL/GenBank/DDBJ whole genome shotgun (WGS) entry which is preliminary data.</text>
</comment>